<dbReference type="Pfam" id="PF06013">
    <property type="entry name" value="WXG100"/>
    <property type="match status" value="1"/>
</dbReference>
<sequence length="404" mass="40282">MPIDTEIKGSPESISSVASWVRDSLASAIADAVTHVYGARSDSESGWEGEAGTAFRAKLSSAGRKGDEFGDAAKDMAQKLDDIAADLRSAQQTMAGIRSDAAAAGLTVTGHIIQDPGPAPPTAGPAPTGAAATPAALAAHDQAVAAGESYARKVKAYEKAVVEAENVRTEWTDAVEQLNQQSNSVAAQAWFSVTDIASATAAASVAHAQSSILLNQSKVLLNEASQAMRHVSVMHDGYTGVVTDRKGMYQNLDRAKSATRAAATAADDAMNASRFGERFALKAGGAFAAAGVAYEISQGKDPVQATVSGAAAFGTSVAAGAAVGSAIPVPVAGTVAGAIVGAGVGVFTSGMVDSLFENGIDDIGGAISDGAEAVADVGQAIGGAAVDAGSAVVGGVKDAWDAVF</sequence>
<reference evidence="2" key="1">
    <citation type="journal article" date="2019" name="Int. J. Syst. Evol. Microbiol.">
        <title>The Global Catalogue of Microorganisms (GCM) 10K type strain sequencing project: providing services to taxonomists for standard genome sequencing and annotation.</title>
        <authorList>
            <consortium name="The Broad Institute Genomics Platform"/>
            <consortium name="The Broad Institute Genome Sequencing Center for Infectious Disease"/>
            <person name="Wu L."/>
            <person name="Ma J."/>
        </authorList>
    </citation>
    <scope>NUCLEOTIDE SEQUENCE [LARGE SCALE GENOMIC DNA]</scope>
    <source>
        <strain evidence="2">KCTC 32255</strain>
    </source>
</reference>
<name>A0ABW2BYD2_9PSEU</name>
<dbReference type="InterPro" id="IPR036689">
    <property type="entry name" value="ESAT-6-like_sf"/>
</dbReference>
<evidence type="ECO:0000313" key="2">
    <source>
        <dbReference type="Proteomes" id="UP001596337"/>
    </source>
</evidence>
<dbReference type="Proteomes" id="UP001596337">
    <property type="component" value="Unassembled WGS sequence"/>
</dbReference>
<accession>A0ABW2BYD2</accession>
<proteinExistence type="predicted"/>
<dbReference type="InterPro" id="IPR010310">
    <property type="entry name" value="T7SS_ESAT-6-like"/>
</dbReference>
<dbReference type="Gene3D" id="1.10.287.1060">
    <property type="entry name" value="ESAT-6-like"/>
    <property type="match status" value="1"/>
</dbReference>
<gene>
    <name evidence="1" type="ORF">ACFQGD_10645</name>
</gene>
<protein>
    <submittedName>
        <fullName evidence="1">WXG100 family type VII secretion target</fullName>
    </submittedName>
</protein>
<dbReference type="RefSeq" id="WP_345399262.1">
    <property type="nucleotide sequence ID" value="NZ_BAABLA010000085.1"/>
</dbReference>
<dbReference type="EMBL" id="JBHSXX010000001">
    <property type="protein sequence ID" value="MFC6867608.1"/>
    <property type="molecule type" value="Genomic_DNA"/>
</dbReference>
<dbReference type="SUPFAM" id="SSF140453">
    <property type="entry name" value="EsxAB dimer-like"/>
    <property type="match status" value="1"/>
</dbReference>
<organism evidence="1 2">
    <name type="scientific">Haloechinothrix salitolerans</name>
    <dbReference type="NCBI Taxonomy" id="926830"/>
    <lineage>
        <taxon>Bacteria</taxon>
        <taxon>Bacillati</taxon>
        <taxon>Actinomycetota</taxon>
        <taxon>Actinomycetes</taxon>
        <taxon>Pseudonocardiales</taxon>
        <taxon>Pseudonocardiaceae</taxon>
        <taxon>Haloechinothrix</taxon>
    </lineage>
</organism>
<keyword evidence="2" id="KW-1185">Reference proteome</keyword>
<evidence type="ECO:0000313" key="1">
    <source>
        <dbReference type="EMBL" id="MFC6867608.1"/>
    </source>
</evidence>
<comment type="caution">
    <text evidence="1">The sequence shown here is derived from an EMBL/GenBank/DDBJ whole genome shotgun (WGS) entry which is preliminary data.</text>
</comment>